<dbReference type="Gene3D" id="3.40.50.620">
    <property type="entry name" value="HUPs"/>
    <property type="match status" value="1"/>
</dbReference>
<dbReference type="InterPro" id="IPR017932">
    <property type="entry name" value="GATase_2_dom"/>
</dbReference>
<evidence type="ECO:0000259" key="7">
    <source>
        <dbReference type="Pfam" id="PF00733"/>
    </source>
</evidence>
<feature type="domain" description="Glutamine amidotransferase type-2" evidence="8">
    <location>
        <begin position="68"/>
        <end position="131"/>
    </location>
</feature>
<comment type="caution">
    <text evidence="9">The sequence shown here is derived from an EMBL/GenBank/DDBJ whole genome shotgun (WGS) entry which is preliminary data.</text>
</comment>
<dbReference type="InterPro" id="IPR006426">
    <property type="entry name" value="Asn_synth_AEB"/>
</dbReference>
<dbReference type="PIRSF" id="PIRSF001589">
    <property type="entry name" value="Asn_synthetase_glu-h"/>
    <property type="match status" value="1"/>
</dbReference>
<dbReference type="SUPFAM" id="SSF52402">
    <property type="entry name" value="Adenine nucleotide alpha hydrolases-like"/>
    <property type="match status" value="1"/>
</dbReference>
<dbReference type="InterPro" id="IPR051786">
    <property type="entry name" value="ASN_synthetase/amidase"/>
</dbReference>
<keyword evidence="5" id="KW-0067">ATP-binding</keyword>
<comment type="pathway">
    <text evidence="1">Amino-acid biosynthesis; L-asparagine biosynthesis; L-asparagine from L-aspartate (L-Gln route): step 1/1.</text>
</comment>
<feature type="domain" description="Asparagine synthetase" evidence="7">
    <location>
        <begin position="203"/>
        <end position="581"/>
    </location>
</feature>
<dbReference type="InterPro" id="IPR001962">
    <property type="entry name" value="Asn_synthase"/>
</dbReference>
<sequence length="608" mass="64216">MSGLCGWFSREPAALAPADMAAPFARTRAVRSAGHGLGSVALVAGLDEASLYHRQGLLIASFGVRADTLARLWRTHGARACAALTGHFAFALLDERGAEALLAVDRCATHPIFYRMAGRSLLFASSGEALARHPGGGRELDPQALFDYLCLHAVHGPRSLFAGQRRLAPGECLHLHGGRVERIGYWRMRYTEHAAAAAPHTELADALSCTVEAAGARQEAGLMLGGGCAGTLLAHLLQRGAEAPVNSYAVGFGIEGGAALSGARAAARRAGSRHREQCIDAADVADAVAALARACDAPCGDPGAVAMLFAARMARADGLLRLHGAFGAAQLFGRGSRYACLARANRYERLPGALRQLLIEPLLFGPGARLAVLQGLRTRIEAAMAPPLLRLRNRNALLVQGAADIFEPAFLELVDPDAPANAQHAAWWLAQARSSVNRALDLDLQGDLPCRIVPAFAAACTAAGVQAVVPYLGDAVVAMAARLAPRHKSGKGPRRLFLRALRELGAAPPARSASAPVLPFGRWLQSDARLRALACDSLSTLAGRGILRRAFIDLLLARRLPEDPAAHGDTVWRLMMLEHWLAREGRDSAFAEASAETPALEGAALGQE</sequence>
<reference evidence="10" key="1">
    <citation type="journal article" date="2019" name="Int. J. Syst. Evol. Microbiol.">
        <title>The Global Catalogue of Microorganisms (GCM) 10K type strain sequencing project: providing services to taxonomists for standard genome sequencing and annotation.</title>
        <authorList>
            <consortium name="The Broad Institute Genomics Platform"/>
            <consortium name="The Broad Institute Genome Sequencing Center for Infectious Disease"/>
            <person name="Wu L."/>
            <person name="Ma J."/>
        </authorList>
    </citation>
    <scope>NUCLEOTIDE SEQUENCE [LARGE SCALE GENOMIC DNA]</scope>
    <source>
        <strain evidence="10">CCUG 38813</strain>
    </source>
</reference>
<accession>A0ABW0PBX9</accession>
<evidence type="ECO:0000256" key="5">
    <source>
        <dbReference type="ARBA" id="ARBA00022840"/>
    </source>
</evidence>
<proteinExistence type="inferred from homology"/>
<keyword evidence="10" id="KW-1185">Reference proteome</keyword>
<dbReference type="InterPro" id="IPR029055">
    <property type="entry name" value="Ntn_hydrolases_N"/>
</dbReference>
<dbReference type="RefSeq" id="WP_379716714.1">
    <property type="nucleotide sequence ID" value="NZ_JBHSMS010000011.1"/>
</dbReference>
<comment type="catalytic activity">
    <reaction evidence="6">
        <text>L-aspartate + L-glutamine + ATP + H2O = L-asparagine + L-glutamate + AMP + diphosphate + H(+)</text>
        <dbReference type="Rhea" id="RHEA:12228"/>
        <dbReference type="ChEBI" id="CHEBI:15377"/>
        <dbReference type="ChEBI" id="CHEBI:15378"/>
        <dbReference type="ChEBI" id="CHEBI:29985"/>
        <dbReference type="ChEBI" id="CHEBI:29991"/>
        <dbReference type="ChEBI" id="CHEBI:30616"/>
        <dbReference type="ChEBI" id="CHEBI:33019"/>
        <dbReference type="ChEBI" id="CHEBI:58048"/>
        <dbReference type="ChEBI" id="CHEBI:58359"/>
        <dbReference type="ChEBI" id="CHEBI:456215"/>
        <dbReference type="EC" id="6.3.5.4"/>
    </reaction>
</comment>
<evidence type="ECO:0000256" key="6">
    <source>
        <dbReference type="ARBA" id="ARBA00048741"/>
    </source>
</evidence>
<dbReference type="Pfam" id="PF13537">
    <property type="entry name" value="GATase_7"/>
    <property type="match status" value="1"/>
</dbReference>
<dbReference type="SUPFAM" id="SSF56235">
    <property type="entry name" value="N-terminal nucleophile aminohydrolases (Ntn hydrolases)"/>
    <property type="match status" value="1"/>
</dbReference>
<evidence type="ECO:0000256" key="1">
    <source>
        <dbReference type="ARBA" id="ARBA00005187"/>
    </source>
</evidence>
<dbReference type="PANTHER" id="PTHR43284">
    <property type="entry name" value="ASPARAGINE SYNTHETASE (GLUTAMINE-HYDROLYZING)"/>
    <property type="match status" value="1"/>
</dbReference>
<evidence type="ECO:0000256" key="2">
    <source>
        <dbReference type="ARBA" id="ARBA00005752"/>
    </source>
</evidence>
<protein>
    <recommendedName>
        <fullName evidence="3">asparagine synthase (glutamine-hydrolyzing)</fullName>
        <ecNumber evidence="3">6.3.5.4</ecNumber>
    </recommendedName>
</protein>
<organism evidence="9 10">
    <name type="scientific">Massilia jejuensis</name>
    <dbReference type="NCBI Taxonomy" id="648894"/>
    <lineage>
        <taxon>Bacteria</taxon>
        <taxon>Pseudomonadati</taxon>
        <taxon>Pseudomonadota</taxon>
        <taxon>Betaproteobacteria</taxon>
        <taxon>Burkholderiales</taxon>
        <taxon>Oxalobacteraceae</taxon>
        <taxon>Telluria group</taxon>
        <taxon>Massilia</taxon>
    </lineage>
</organism>
<dbReference type="Proteomes" id="UP001596031">
    <property type="component" value="Unassembled WGS sequence"/>
</dbReference>
<evidence type="ECO:0000313" key="10">
    <source>
        <dbReference type="Proteomes" id="UP001596031"/>
    </source>
</evidence>
<comment type="similarity">
    <text evidence="2">Belongs to the asparagine synthetase family.</text>
</comment>
<dbReference type="InterPro" id="IPR014729">
    <property type="entry name" value="Rossmann-like_a/b/a_fold"/>
</dbReference>
<gene>
    <name evidence="9" type="ORF">ACFPOU_02500</name>
</gene>
<evidence type="ECO:0000256" key="3">
    <source>
        <dbReference type="ARBA" id="ARBA00012737"/>
    </source>
</evidence>
<dbReference type="Gene3D" id="3.60.20.10">
    <property type="entry name" value="Glutamine Phosphoribosylpyrophosphate, subunit 1, domain 1"/>
    <property type="match status" value="1"/>
</dbReference>
<dbReference type="Pfam" id="PF00733">
    <property type="entry name" value="Asn_synthase"/>
    <property type="match status" value="1"/>
</dbReference>
<dbReference type="EC" id="6.3.5.4" evidence="3"/>
<evidence type="ECO:0000259" key="8">
    <source>
        <dbReference type="Pfam" id="PF13537"/>
    </source>
</evidence>
<dbReference type="EMBL" id="JBHSMS010000011">
    <property type="protein sequence ID" value="MFC5509995.1"/>
    <property type="molecule type" value="Genomic_DNA"/>
</dbReference>
<keyword evidence="4" id="KW-0547">Nucleotide-binding</keyword>
<name>A0ABW0PBX9_9BURK</name>
<evidence type="ECO:0000256" key="4">
    <source>
        <dbReference type="ARBA" id="ARBA00022741"/>
    </source>
</evidence>
<dbReference type="PANTHER" id="PTHR43284:SF1">
    <property type="entry name" value="ASPARAGINE SYNTHETASE"/>
    <property type="match status" value="1"/>
</dbReference>
<evidence type="ECO:0000313" key="9">
    <source>
        <dbReference type="EMBL" id="MFC5509995.1"/>
    </source>
</evidence>